<evidence type="ECO:0000256" key="5">
    <source>
        <dbReference type="ARBA" id="ARBA00022989"/>
    </source>
</evidence>
<feature type="transmembrane region" description="Helical" evidence="7">
    <location>
        <begin position="250"/>
        <end position="271"/>
    </location>
</feature>
<evidence type="ECO:0000259" key="8">
    <source>
        <dbReference type="Pfam" id="PF00892"/>
    </source>
</evidence>
<proteinExistence type="inferred from homology"/>
<evidence type="ECO:0000256" key="4">
    <source>
        <dbReference type="ARBA" id="ARBA00022692"/>
    </source>
</evidence>
<feature type="transmembrane region" description="Helical" evidence="7">
    <location>
        <begin position="38"/>
        <end position="55"/>
    </location>
</feature>
<feature type="transmembrane region" description="Helical" evidence="7">
    <location>
        <begin position="277"/>
        <end position="296"/>
    </location>
</feature>
<gene>
    <name evidence="9" type="ORF">C7U56_11450</name>
</gene>
<dbReference type="GO" id="GO:0005886">
    <property type="term" value="C:plasma membrane"/>
    <property type="evidence" value="ECO:0007669"/>
    <property type="project" value="UniProtKB-SubCell"/>
</dbReference>
<evidence type="ECO:0000256" key="2">
    <source>
        <dbReference type="ARBA" id="ARBA00007362"/>
    </source>
</evidence>
<evidence type="ECO:0000256" key="3">
    <source>
        <dbReference type="ARBA" id="ARBA00022475"/>
    </source>
</evidence>
<evidence type="ECO:0000256" key="1">
    <source>
        <dbReference type="ARBA" id="ARBA00004651"/>
    </source>
</evidence>
<dbReference type="PANTHER" id="PTHR32322">
    <property type="entry name" value="INNER MEMBRANE TRANSPORTER"/>
    <property type="match status" value="1"/>
</dbReference>
<dbReference type="InterPro" id="IPR037185">
    <property type="entry name" value="EmrE-like"/>
</dbReference>
<accession>A0A2T3FMA2</accession>
<dbReference type="Pfam" id="PF00892">
    <property type="entry name" value="EamA"/>
    <property type="match status" value="2"/>
</dbReference>
<comment type="similarity">
    <text evidence="2">Belongs to the EamA transporter family.</text>
</comment>
<dbReference type="PANTHER" id="PTHR32322:SF18">
    <property type="entry name" value="S-ADENOSYLMETHIONINE_S-ADENOSYLHOMOCYSTEINE TRANSPORTER"/>
    <property type="match status" value="1"/>
</dbReference>
<feature type="transmembrane region" description="Helical" evidence="7">
    <location>
        <begin position="183"/>
        <end position="200"/>
    </location>
</feature>
<sequence length="315" mass="34568">MKFAQTNPILGAILYNFLFGISYLPLKILTARLNGDTALLIALRFAICLVILYALKHTGRIHLRSLRDMGISILPICIFQLLNGFFETTGMCFYPSGKASVVLALIPLITTLLAIPFFHEKPSAGQFFFILLSFLGVFIVAGNSEDKAATVWGFFLLLMAAFMSSSLNLCIRKLGNHLTPLDITYAMSFAMFAIYGSISLIKHLVSNELTELFRPLSDPVIIGCLLALSIGSSLYASALRNVIFTHMTMATASSFSGISTATAVLTGVIILREPFGFREFFGLVLVLLGIWGVNALHHKNGRFSSSHHSPLFHLH</sequence>
<reference evidence="9 10" key="1">
    <citation type="submission" date="2018-03" db="EMBL/GenBank/DDBJ databases">
        <title>Lachnoclostridium SNUG30386 gen.nov., sp.nov., isolated from human faeces.</title>
        <authorList>
            <person name="Seo B."/>
            <person name="Jeon K."/>
            <person name="Ko G."/>
        </authorList>
    </citation>
    <scope>NUCLEOTIDE SEQUENCE [LARGE SCALE GENOMIC DNA]</scope>
    <source>
        <strain evidence="9 10">SNUG30386</strain>
    </source>
</reference>
<evidence type="ECO:0000313" key="9">
    <source>
        <dbReference type="EMBL" id="PST36410.1"/>
    </source>
</evidence>
<dbReference type="AlphaFoldDB" id="A0A2T3FMA2"/>
<dbReference type="RefSeq" id="WP_107001329.1">
    <property type="nucleotide sequence ID" value="NZ_JAQDZI010000003.1"/>
</dbReference>
<name>A0A2T3FMA2_9CLOT</name>
<keyword evidence="4 7" id="KW-0812">Transmembrane</keyword>
<dbReference type="EMBL" id="PYLO01000004">
    <property type="protein sequence ID" value="PST36410.1"/>
    <property type="molecule type" value="Genomic_DNA"/>
</dbReference>
<feature type="transmembrane region" description="Helical" evidence="7">
    <location>
        <begin position="149"/>
        <end position="171"/>
    </location>
</feature>
<keyword evidence="3" id="KW-1003">Cell membrane</keyword>
<protein>
    <recommendedName>
        <fullName evidence="8">EamA domain-containing protein</fullName>
    </recommendedName>
</protein>
<feature type="transmembrane region" description="Helical" evidence="7">
    <location>
        <begin position="220"/>
        <end position="238"/>
    </location>
</feature>
<dbReference type="Proteomes" id="UP000241048">
    <property type="component" value="Unassembled WGS sequence"/>
</dbReference>
<dbReference type="InterPro" id="IPR050638">
    <property type="entry name" value="AA-Vitamin_Transporters"/>
</dbReference>
<evidence type="ECO:0000313" key="10">
    <source>
        <dbReference type="Proteomes" id="UP000241048"/>
    </source>
</evidence>
<dbReference type="InterPro" id="IPR000620">
    <property type="entry name" value="EamA_dom"/>
</dbReference>
<organism evidence="9 10">
    <name type="scientific">Clostridium fessum</name>
    <dbReference type="NCBI Taxonomy" id="2126740"/>
    <lineage>
        <taxon>Bacteria</taxon>
        <taxon>Bacillati</taxon>
        <taxon>Bacillota</taxon>
        <taxon>Clostridia</taxon>
        <taxon>Eubacteriales</taxon>
        <taxon>Clostridiaceae</taxon>
        <taxon>Clostridium</taxon>
    </lineage>
</organism>
<feature type="transmembrane region" description="Helical" evidence="7">
    <location>
        <begin position="125"/>
        <end position="143"/>
    </location>
</feature>
<feature type="domain" description="EamA" evidence="8">
    <location>
        <begin position="152"/>
        <end position="294"/>
    </location>
</feature>
<keyword evidence="6 7" id="KW-0472">Membrane</keyword>
<comment type="subcellular location">
    <subcellularLocation>
        <location evidence="1">Cell membrane</location>
        <topology evidence="1">Multi-pass membrane protein</topology>
    </subcellularLocation>
</comment>
<comment type="caution">
    <text evidence="9">The sequence shown here is derived from an EMBL/GenBank/DDBJ whole genome shotgun (WGS) entry which is preliminary data.</text>
</comment>
<dbReference type="Gene3D" id="1.10.3730.20">
    <property type="match status" value="1"/>
</dbReference>
<evidence type="ECO:0000256" key="6">
    <source>
        <dbReference type="ARBA" id="ARBA00023136"/>
    </source>
</evidence>
<keyword evidence="5 7" id="KW-1133">Transmembrane helix</keyword>
<keyword evidence="10" id="KW-1185">Reference proteome</keyword>
<feature type="transmembrane region" description="Helical" evidence="7">
    <location>
        <begin position="7"/>
        <end position="26"/>
    </location>
</feature>
<feature type="transmembrane region" description="Helical" evidence="7">
    <location>
        <begin position="98"/>
        <end position="118"/>
    </location>
</feature>
<feature type="domain" description="EamA" evidence="8">
    <location>
        <begin position="9"/>
        <end position="140"/>
    </location>
</feature>
<dbReference type="SUPFAM" id="SSF103481">
    <property type="entry name" value="Multidrug resistance efflux transporter EmrE"/>
    <property type="match status" value="2"/>
</dbReference>
<evidence type="ECO:0000256" key="7">
    <source>
        <dbReference type="SAM" id="Phobius"/>
    </source>
</evidence>
<feature type="transmembrane region" description="Helical" evidence="7">
    <location>
        <begin position="67"/>
        <end position="86"/>
    </location>
</feature>